<feature type="region of interest" description="Disordered" evidence="1">
    <location>
        <begin position="283"/>
        <end position="314"/>
    </location>
</feature>
<feature type="compositionally biased region" description="Polar residues" evidence="1">
    <location>
        <begin position="283"/>
        <end position="295"/>
    </location>
</feature>
<gene>
    <name evidence="2" type="ORF">ACHAWO_013717</name>
</gene>
<evidence type="ECO:0000313" key="2">
    <source>
        <dbReference type="EMBL" id="KAL3786204.1"/>
    </source>
</evidence>
<evidence type="ECO:0000256" key="1">
    <source>
        <dbReference type="SAM" id="MobiDB-lite"/>
    </source>
</evidence>
<reference evidence="2 3" key="1">
    <citation type="submission" date="2024-10" db="EMBL/GenBank/DDBJ databases">
        <title>Updated reference genomes for cyclostephanoid diatoms.</title>
        <authorList>
            <person name="Roberts W.R."/>
            <person name="Alverson A.J."/>
        </authorList>
    </citation>
    <scope>NUCLEOTIDE SEQUENCE [LARGE SCALE GENOMIC DNA]</scope>
    <source>
        <strain evidence="2 3">AJA010-31</strain>
    </source>
</reference>
<dbReference type="AlphaFoldDB" id="A0ABD3PDS2"/>
<evidence type="ECO:0000313" key="3">
    <source>
        <dbReference type="Proteomes" id="UP001530400"/>
    </source>
</evidence>
<comment type="caution">
    <text evidence="2">The sequence shown here is derived from an EMBL/GenBank/DDBJ whole genome shotgun (WGS) entry which is preliminary data.</text>
</comment>
<dbReference type="EMBL" id="JALLPJ020000660">
    <property type="protein sequence ID" value="KAL3786204.1"/>
    <property type="molecule type" value="Genomic_DNA"/>
</dbReference>
<protein>
    <submittedName>
        <fullName evidence="2">Uncharacterized protein</fullName>
    </submittedName>
</protein>
<keyword evidence="3" id="KW-1185">Reference proteome</keyword>
<proteinExistence type="predicted"/>
<organism evidence="2 3">
    <name type="scientific">Cyclotella atomus</name>
    <dbReference type="NCBI Taxonomy" id="382360"/>
    <lineage>
        <taxon>Eukaryota</taxon>
        <taxon>Sar</taxon>
        <taxon>Stramenopiles</taxon>
        <taxon>Ochrophyta</taxon>
        <taxon>Bacillariophyta</taxon>
        <taxon>Coscinodiscophyceae</taxon>
        <taxon>Thalassiosirophycidae</taxon>
        <taxon>Stephanodiscales</taxon>
        <taxon>Stephanodiscaceae</taxon>
        <taxon>Cyclotella</taxon>
    </lineage>
</organism>
<accession>A0ABD3PDS2</accession>
<name>A0ABD3PDS2_9STRA</name>
<sequence>MRSVYLSLLMKTFVEGRNVAPTFLSPWPRSFTLPFLSTTPTSTQQPVDYKIQKDSTIYQSLKPDDSPLPPHTALAKVLANQYNIDLSSVQPFGKERWAKITAADVEFHAYKLSQPPSTPQALALAYSYGLDLNVLYEEYADDETLDDGKVNYLTISDVQLLKDNLRSLRASRQKVQGQGDLPAAVRMKQKHLKALDERMEQNVVQLSEKAMQAIGSVAGILQTVQSQVTLPLAGAMFGTRDSKLFDSVEDFDQELADEIQAALSSAIMCDDNVLNLLDMSSESKTNGVSGSNKTGIESVERDSKETPLFFADPK</sequence>
<dbReference type="Proteomes" id="UP001530400">
    <property type="component" value="Unassembled WGS sequence"/>
</dbReference>